<evidence type="ECO:0000313" key="1">
    <source>
        <dbReference type="EMBL" id="EGU45678.1"/>
    </source>
</evidence>
<keyword evidence="2" id="KW-1185">Reference proteome</keyword>
<organism evidence="1 2">
    <name type="scientific">Vibrio ichthyoenteri ATCC 700023</name>
    <dbReference type="NCBI Taxonomy" id="870968"/>
    <lineage>
        <taxon>Bacteria</taxon>
        <taxon>Pseudomonadati</taxon>
        <taxon>Pseudomonadota</taxon>
        <taxon>Gammaproteobacteria</taxon>
        <taxon>Vibrionales</taxon>
        <taxon>Vibrionaceae</taxon>
        <taxon>Vibrio</taxon>
    </lineage>
</organism>
<reference evidence="1 2" key="1">
    <citation type="journal article" date="2012" name="Int. J. Syst. Evol. Microbiol.">
        <title>Vibrio caribbeanicus sp. nov., isolated from the marine sponge Scleritoderma cyanea.</title>
        <authorList>
            <person name="Hoffmann M."/>
            <person name="Monday S.R."/>
            <person name="Allard M.W."/>
            <person name="Strain E.A."/>
            <person name="Whittaker P."/>
            <person name="Naum M."/>
            <person name="McCarthy P.J."/>
            <person name="Lopez J.V."/>
            <person name="Fischer M."/>
            <person name="Brown E.W."/>
        </authorList>
    </citation>
    <scope>NUCLEOTIDE SEQUENCE [LARGE SCALE GENOMIC DNA]</scope>
    <source>
        <strain evidence="1 2">ATCC 700023</strain>
    </source>
</reference>
<dbReference type="RefSeq" id="WP_006711183.1">
    <property type="nucleotide sequence ID" value="NZ_AFWF01000052.1"/>
</dbReference>
<feature type="non-terminal residue" evidence="1">
    <location>
        <position position="1"/>
    </location>
</feature>
<gene>
    <name evidence="1" type="ORF">VII00023_17199</name>
</gene>
<sequence>IEQIEYKYQKPFTAESGKEIYQWVVNKDKQPINVYNGMDVNFTSGQVLTCDIDLNESLEKIYANASIDAYATFVKTARYWVRYINSYQNYERDSFYYANVLNDYDVRHMGGVGTRLNCNVSSMN</sequence>
<dbReference type="AlphaFoldDB" id="F9RZ98"/>
<comment type="caution">
    <text evidence="1">The sequence shown here is derived from an EMBL/GenBank/DDBJ whole genome shotgun (WGS) entry which is preliminary data.</text>
</comment>
<evidence type="ECO:0000313" key="2">
    <source>
        <dbReference type="Proteomes" id="UP000004605"/>
    </source>
</evidence>
<dbReference type="EMBL" id="AFWF01000052">
    <property type="protein sequence ID" value="EGU45678.1"/>
    <property type="molecule type" value="Genomic_DNA"/>
</dbReference>
<accession>F9RZ98</accession>
<protein>
    <submittedName>
        <fullName evidence="1">Uncharacterized protein</fullName>
    </submittedName>
</protein>
<name>F9RZ98_9VIBR</name>
<proteinExistence type="predicted"/>
<dbReference type="Proteomes" id="UP000004605">
    <property type="component" value="Unassembled WGS sequence"/>
</dbReference>